<gene>
    <name evidence="2" type="ORF">SAMN04488026_102083</name>
</gene>
<protein>
    <recommendedName>
        <fullName evidence="4">DUF4142 domain-containing protein</fullName>
    </recommendedName>
</protein>
<proteinExistence type="predicted"/>
<feature type="chain" id="PRO_5011495446" description="DUF4142 domain-containing protein" evidence="1">
    <location>
        <begin position="21"/>
        <end position="163"/>
    </location>
</feature>
<dbReference type="OrthoDB" id="7857360at2"/>
<dbReference type="RefSeq" id="WP_093155657.1">
    <property type="nucleotide sequence ID" value="NZ_FNEK01000020.1"/>
</dbReference>
<name>A0A1G8V7W1_9RHOB</name>
<reference evidence="2 3" key="1">
    <citation type="submission" date="2016-10" db="EMBL/GenBank/DDBJ databases">
        <authorList>
            <person name="de Groot N.N."/>
        </authorList>
    </citation>
    <scope>NUCLEOTIDE SEQUENCE [LARGE SCALE GENOMIC DNA]</scope>
    <source>
        <strain evidence="2 3">DSM 25294</strain>
    </source>
</reference>
<keyword evidence="3" id="KW-1185">Reference proteome</keyword>
<evidence type="ECO:0000256" key="1">
    <source>
        <dbReference type="SAM" id="SignalP"/>
    </source>
</evidence>
<evidence type="ECO:0000313" key="3">
    <source>
        <dbReference type="Proteomes" id="UP000199382"/>
    </source>
</evidence>
<dbReference type="AlphaFoldDB" id="A0A1G8V7W1"/>
<evidence type="ECO:0008006" key="4">
    <source>
        <dbReference type="Google" id="ProtNLM"/>
    </source>
</evidence>
<dbReference type="EMBL" id="FNEK01000020">
    <property type="protein sequence ID" value="SDJ61250.1"/>
    <property type="molecule type" value="Genomic_DNA"/>
</dbReference>
<dbReference type="Proteomes" id="UP000199382">
    <property type="component" value="Unassembled WGS sequence"/>
</dbReference>
<organism evidence="2 3">
    <name type="scientific">Aliiruegeria lutimaris</name>
    <dbReference type="NCBI Taxonomy" id="571298"/>
    <lineage>
        <taxon>Bacteria</taxon>
        <taxon>Pseudomonadati</taxon>
        <taxon>Pseudomonadota</taxon>
        <taxon>Alphaproteobacteria</taxon>
        <taxon>Rhodobacterales</taxon>
        <taxon>Roseobacteraceae</taxon>
        <taxon>Aliiruegeria</taxon>
    </lineage>
</organism>
<feature type="signal peptide" evidence="1">
    <location>
        <begin position="1"/>
        <end position="20"/>
    </location>
</feature>
<accession>A0A1G8V7W1</accession>
<sequence length="163" mass="16560">MKRTVLFTALALTLAGPALASDQLARSLGVETGVYSTGELIALRSAVENGEHAKANDILSGSITKGRIDSAPQFAASVGADSSYSTADVIALRSALEKNEQQTAGFIRNNAGVDDGFVASSKSGISAGHAQLAASLGVNAADYSLSELTSLKADQSSNNGRGD</sequence>
<evidence type="ECO:0000313" key="2">
    <source>
        <dbReference type="EMBL" id="SDJ61250.1"/>
    </source>
</evidence>
<keyword evidence="1" id="KW-0732">Signal</keyword>